<dbReference type="EMBL" id="JAUESC010000004">
    <property type="protein sequence ID" value="KAK0597448.1"/>
    <property type="molecule type" value="Genomic_DNA"/>
</dbReference>
<organism evidence="2 3">
    <name type="scientific">Acer saccharum</name>
    <name type="common">Sugar maple</name>
    <dbReference type="NCBI Taxonomy" id="4024"/>
    <lineage>
        <taxon>Eukaryota</taxon>
        <taxon>Viridiplantae</taxon>
        <taxon>Streptophyta</taxon>
        <taxon>Embryophyta</taxon>
        <taxon>Tracheophyta</taxon>
        <taxon>Spermatophyta</taxon>
        <taxon>Magnoliopsida</taxon>
        <taxon>eudicotyledons</taxon>
        <taxon>Gunneridae</taxon>
        <taxon>Pentapetalae</taxon>
        <taxon>rosids</taxon>
        <taxon>malvids</taxon>
        <taxon>Sapindales</taxon>
        <taxon>Sapindaceae</taxon>
        <taxon>Hippocastanoideae</taxon>
        <taxon>Acereae</taxon>
        <taxon>Acer</taxon>
    </lineage>
</organism>
<name>A0AA39W006_ACESA</name>
<dbReference type="Proteomes" id="UP001168877">
    <property type="component" value="Unassembled WGS sequence"/>
</dbReference>
<sequence length="217" mass="22831">MHVAQYPPPHDLTWYPDTGATHHMTSTAPPDSVLYSGNTSVLLGNGASLPIINTGNIPVSLGSHTLSLNNVQHQSSQLAILELHPLHASPTAAATEPLSSVSVPPPSAPVSPQLAQPGIDSALPEPDLAPPPAVTGLDCPTLVLPEFSDVPSVSVLDQPAISPAPPVPIHPMTTRFRDGILQPKVRTDGTVRYPLSKAHASMVMVMMMILVDDDERS</sequence>
<keyword evidence="3" id="KW-1185">Reference proteome</keyword>
<protein>
    <submittedName>
        <fullName evidence="2">Uncharacterized protein</fullName>
    </submittedName>
</protein>
<feature type="compositionally biased region" description="Low complexity" evidence="1">
    <location>
        <begin position="110"/>
        <end position="126"/>
    </location>
</feature>
<feature type="region of interest" description="Disordered" evidence="1">
    <location>
        <begin position="92"/>
        <end position="130"/>
    </location>
</feature>
<dbReference type="AlphaFoldDB" id="A0AA39W006"/>
<reference evidence="2" key="1">
    <citation type="journal article" date="2022" name="Plant J.">
        <title>Strategies of tolerance reflected in two North American maple genomes.</title>
        <authorList>
            <person name="McEvoy S.L."/>
            <person name="Sezen U.U."/>
            <person name="Trouern-Trend A."/>
            <person name="McMahon S.M."/>
            <person name="Schaberg P.G."/>
            <person name="Yang J."/>
            <person name="Wegrzyn J.L."/>
            <person name="Swenson N.G."/>
        </authorList>
    </citation>
    <scope>NUCLEOTIDE SEQUENCE</scope>
    <source>
        <strain evidence="2">NS2018</strain>
    </source>
</reference>
<evidence type="ECO:0000313" key="2">
    <source>
        <dbReference type="EMBL" id="KAK0597448.1"/>
    </source>
</evidence>
<reference evidence="2" key="2">
    <citation type="submission" date="2023-06" db="EMBL/GenBank/DDBJ databases">
        <authorList>
            <person name="Swenson N.G."/>
            <person name="Wegrzyn J.L."/>
            <person name="Mcevoy S.L."/>
        </authorList>
    </citation>
    <scope>NUCLEOTIDE SEQUENCE</scope>
    <source>
        <strain evidence="2">NS2018</strain>
        <tissue evidence="2">Leaf</tissue>
    </source>
</reference>
<evidence type="ECO:0000256" key="1">
    <source>
        <dbReference type="SAM" id="MobiDB-lite"/>
    </source>
</evidence>
<proteinExistence type="predicted"/>
<comment type="caution">
    <text evidence="2">The sequence shown here is derived from an EMBL/GenBank/DDBJ whole genome shotgun (WGS) entry which is preliminary data.</text>
</comment>
<evidence type="ECO:0000313" key="3">
    <source>
        <dbReference type="Proteomes" id="UP001168877"/>
    </source>
</evidence>
<accession>A0AA39W006</accession>
<gene>
    <name evidence="2" type="ORF">LWI29_025420</name>
</gene>